<dbReference type="Pfam" id="PF03140">
    <property type="entry name" value="DUF247"/>
    <property type="match status" value="1"/>
</dbReference>
<keyword evidence="1" id="KW-1133">Transmembrane helix</keyword>
<dbReference type="GeneID" id="110710504"/>
<evidence type="ECO:0000313" key="3">
    <source>
        <dbReference type="EnsemblPlants" id="AUR62030388-RA:cds"/>
    </source>
</evidence>
<gene>
    <name evidence="3" type="primary">LOC110710504</name>
</gene>
<keyword evidence="1" id="KW-0812">Transmembrane</keyword>
<dbReference type="InterPro" id="IPR004158">
    <property type="entry name" value="DUF247_pln"/>
</dbReference>
<feature type="domain" description="PH" evidence="2">
    <location>
        <begin position="1"/>
        <end position="18"/>
    </location>
</feature>
<dbReference type="OrthoDB" id="1846188at2759"/>
<dbReference type="KEGG" id="cqi:110710504"/>
<dbReference type="InterPro" id="IPR001849">
    <property type="entry name" value="PH_domain"/>
</dbReference>
<keyword evidence="4" id="KW-1185">Reference proteome</keyword>
<reference evidence="3" key="1">
    <citation type="journal article" date="2017" name="Nature">
        <title>The genome of Chenopodium quinoa.</title>
        <authorList>
            <person name="Jarvis D.E."/>
            <person name="Ho Y.S."/>
            <person name="Lightfoot D.J."/>
            <person name="Schmoeckel S.M."/>
            <person name="Li B."/>
            <person name="Borm T.J.A."/>
            <person name="Ohyanagi H."/>
            <person name="Mineta K."/>
            <person name="Michell C.T."/>
            <person name="Saber N."/>
            <person name="Kharbatia N.M."/>
            <person name="Rupper R.R."/>
            <person name="Sharp A.R."/>
            <person name="Dally N."/>
            <person name="Boughton B.A."/>
            <person name="Woo Y.H."/>
            <person name="Gao G."/>
            <person name="Schijlen E.G.W.M."/>
            <person name="Guo X."/>
            <person name="Momin A.A."/>
            <person name="Negrao S."/>
            <person name="Al-Babili S."/>
            <person name="Gehring C."/>
            <person name="Roessner U."/>
            <person name="Jung C."/>
            <person name="Murphy K."/>
            <person name="Arold S.T."/>
            <person name="Gojobori T."/>
            <person name="van der Linden C.G."/>
            <person name="van Loo E.N."/>
            <person name="Jellen E.N."/>
            <person name="Maughan P.J."/>
            <person name="Tester M."/>
        </authorList>
    </citation>
    <scope>NUCLEOTIDE SEQUENCE [LARGE SCALE GENOMIC DNA]</scope>
    <source>
        <strain evidence="3">cv. PI 614886</strain>
    </source>
</reference>
<dbReference type="EnsemblPlants" id="AUR62030388-RA">
    <property type="protein sequence ID" value="AUR62030388-RA:cds"/>
    <property type="gene ID" value="AUR62030388"/>
</dbReference>
<dbReference type="RefSeq" id="XP_021744511.1">
    <property type="nucleotide sequence ID" value="XM_021888819.1"/>
</dbReference>
<name>A0A803MJE2_CHEQI</name>
<dbReference type="AlphaFoldDB" id="A0A803MJE2"/>
<organism evidence="3 4">
    <name type="scientific">Chenopodium quinoa</name>
    <name type="common">Quinoa</name>
    <dbReference type="NCBI Taxonomy" id="63459"/>
    <lineage>
        <taxon>Eukaryota</taxon>
        <taxon>Viridiplantae</taxon>
        <taxon>Streptophyta</taxon>
        <taxon>Embryophyta</taxon>
        <taxon>Tracheophyta</taxon>
        <taxon>Spermatophyta</taxon>
        <taxon>Magnoliopsida</taxon>
        <taxon>eudicotyledons</taxon>
        <taxon>Gunneridae</taxon>
        <taxon>Pentapetalae</taxon>
        <taxon>Caryophyllales</taxon>
        <taxon>Chenopodiaceae</taxon>
        <taxon>Chenopodioideae</taxon>
        <taxon>Atripliceae</taxon>
        <taxon>Chenopodium</taxon>
    </lineage>
</organism>
<evidence type="ECO:0000313" key="4">
    <source>
        <dbReference type="Proteomes" id="UP000596660"/>
    </source>
</evidence>
<dbReference type="PANTHER" id="PTHR31170:SF25">
    <property type="entry name" value="BNAA09G04570D PROTEIN"/>
    <property type="match status" value="1"/>
</dbReference>
<dbReference type="Proteomes" id="UP000596660">
    <property type="component" value="Unplaced"/>
</dbReference>
<keyword evidence="1" id="KW-0472">Membrane</keyword>
<protein>
    <recommendedName>
        <fullName evidence="2">PH domain-containing protein</fullName>
    </recommendedName>
</protein>
<evidence type="ECO:0000259" key="2">
    <source>
        <dbReference type="PROSITE" id="PS50003"/>
    </source>
</evidence>
<dbReference type="Gramene" id="AUR62030388-RA">
    <property type="protein sequence ID" value="AUR62030388-RA:cds"/>
    <property type="gene ID" value="AUR62030388"/>
</dbReference>
<sequence length="465" mass="54618">MNSQEHKEWVKSIQEKLNEAQQFITRKSWEKCCIYRMPRRIRDAQKSKKSYEPQTISIGPYHTGSELVQDMDLYKWVALHQILQRTRQDLNLYLDTIRQVEDQARGCYQQVNHLSSNKFVEMMVLDGCFIAELLRCYQARDTTGGNPVFANKRIVEDIVLDMVMLENQVPLFIIDRLLKLMNGNQHQYDQALDLVLSFFNPIWLTGIRMSINELNELNSSLKQEECLHVLDVFRRSLLHVRPQQQDTINKHRFRWMICDKLVPMCLKRWLNKAPDSISSREQVLYRVTELRKGGVKFRKRNTSCLLDFRFKNGVFEIPPIWIQDSTMTILLNIAAFEHCHMKISDAAIASYVVFMECLIKSPEDVGHLHRRGIILGDDAQAVDLFKSVSKEMLVNVHDGYYADLSKEVNAYYNQRRNRWRASLLQKYFHNPWSIISLVAAIILLFLTAIQSFYAVFSYHRPKSSK</sequence>
<dbReference type="PANTHER" id="PTHR31170">
    <property type="entry name" value="BNAC04G53230D PROTEIN"/>
    <property type="match status" value="1"/>
</dbReference>
<proteinExistence type="predicted"/>
<dbReference type="PROSITE" id="PS50003">
    <property type="entry name" value="PH_DOMAIN"/>
    <property type="match status" value="1"/>
</dbReference>
<reference evidence="3" key="2">
    <citation type="submission" date="2021-03" db="UniProtKB">
        <authorList>
            <consortium name="EnsemblPlants"/>
        </authorList>
    </citation>
    <scope>IDENTIFICATION</scope>
</reference>
<accession>A0A803MJE2</accession>
<dbReference type="OMA" id="CNICLRF"/>
<evidence type="ECO:0000256" key="1">
    <source>
        <dbReference type="SAM" id="Phobius"/>
    </source>
</evidence>
<feature type="transmembrane region" description="Helical" evidence="1">
    <location>
        <begin position="432"/>
        <end position="456"/>
    </location>
</feature>